<dbReference type="PANTHER" id="PTHR12304">
    <property type="entry name" value="INOSINE-URIDINE PREFERRING NUCLEOSIDE HYDROLASE"/>
    <property type="match status" value="1"/>
</dbReference>
<keyword evidence="2" id="KW-0326">Glycosidase</keyword>
<dbReference type="AlphaFoldDB" id="A0A3A3ZCF6"/>
<dbReference type="OrthoDB" id="9797882at2"/>
<dbReference type="InterPro" id="IPR023186">
    <property type="entry name" value="IUNH"/>
</dbReference>
<dbReference type="RefSeq" id="WP_119951978.1">
    <property type="nucleotide sequence ID" value="NZ_QZEZ01000013.1"/>
</dbReference>
<keyword evidence="1 4" id="KW-0378">Hydrolase</keyword>
<evidence type="ECO:0000256" key="1">
    <source>
        <dbReference type="ARBA" id="ARBA00022801"/>
    </source>
</evidence>
<dbReference type="InterPro" id="IPR036452">
    <property type="entry name" value="Ribo_hydro-like"/>
</dbReference>
<proteinExistence type="predicted"/>
<dbReference type="Proteomes" id="UP000265614">
    <property type="component" value="Unassembled WGS sequence"/>
</dbReference>
<dbReference type="Gene3D" id="3.90.245.10">
    <property type="entry name" value="Ribonucleoside hydrolase-like"/>
    <property type="match status" value="1"/>
</dbReference>
<evidence type="ECO:0000256" key="2">
    <source>
        <dbReference type="ARBA" id="ARBA00023295"/>
    </source>
</evidence>
<organism evidence="4 5">
    <name type="scientific">Vallicoccus soli</name>
    <dbReference type="NCBI Taxonomy" id="2339232"/>
    <lineage>
        <taxon>Bacteria</taxon>
        <taxon>Bacillati</taxon>
        <taxon>Actinomycetota</taxon>
        <taxon>Actinomycetes</taxon>
        <taxon>Motilibacterales</taxon>
        <taxon>Vallicoccaceae</taxon>
        <taxon>Vallicoccus</taxon>
    </lineage>
</organism>
<protein>
    <submittedName>
        <fullName evidence="4">Nucleoside hydrolase</fullName>
    </submittedName>
</protein>
<comment type="caution">
    <text evidence="4">The sequence shown here is derived from an EMBL/GenBank/DDBJ whole genome shotgun (WGS) entry which is preliminary data.</text>
</comment>
<evidence type="ECO:0000259" key="3">
    <source>
        <dbReference type="Pfam" id="PF01156"/>
    </source>
</evidence>
<dbReference type="Pfam" id="PF01156">
    <property type="entry name" value="IU_nuc_hydro"/>
    <property type="match status" value="1"/>
</dbReference>
<dbReference type="GO" id="GO:0006152">
    <property type="term" value="P:purine nucleoside catabolic process"/>
    <property type="evidence" value="ECO:0007669"/>
    <property type="project" value="TreeGrafter"/>
</dbReference>
<accession>A0A3A3ZCF6</accession>
<dbReference type="GO" id="GO:0008477">
    <property type="term" value="F:purine nucleosidase activity"/>
    <property type="evidence" value="ECO:0007669"/>
    <property type="project" value="TreeGrafter"/>
</dbReference>
<dbReference type="EMBL" id="QZEZ01000013">
    <property type="protein sequence ID" value="RJK92614.1"/>
    <property type="molecule type" value="Genomic_DNA"/>
</dbReference>
<dbReference type="PANTHER" id="PTHR12304:SF4">
    <property type="entry name" value="URIDINE NUCLEOSIDASE"/>
    <property type="match status" value="1"/>
</dbReference>
<name>A0A3A3ZCF6_9ACTN</name>
<dbReference type="InterPro" id="IPR001910">
    <property type="entry name" value="Inosine/uridine_hydrolase_dom"/>
</dbReference>
<dbReference type="GO" id="GO:0005829">
    <property type="term" value="C:cytosol"/>
    <property type="evidence" value="ECO:0007669"/>
    <property type="project" value="TreeGrafter"/>
</dbReference>
<feature type="domain" description="Inosine/uridine-preferring nucleoside hydrolase" evidence="3">
    <location>
        <begin position="8"/>
        <end position="306"/>
    </location>
</feature>
<keyword evidence="5" id="KW-1185">Reference proteome</keyword>
<evidence type="ECO:0000313" key="4">
    <source>
        <dbReference type="EMBL" id="RJK92614.1"/>
    </source>
</evidence>
<dbReference type="SUPFAM" id="SSF53590">
    <property type="entry name" value="Nucleoside hydrolase"/>
    <property type="match status" value="1"/>
</dbReference>
<gene>
    <name evidence="4" type="ORF">D5H78_18420</name>
</gene>
<evidence type="ECO:0000313" key="5">
    <source>
        <dbReference type="Proteomes" id="UP000265614"/>
    </source>
</evidence>
<sequence>MADRPLPVVLDVDTGVDDALALLLAARHPGLDLRAVSCVAGNVGVDQVVANTLRVLDAAGAGDVPVARGADRPLVEPAREARHVHGEDGLGDLGLPRSHRRAEGVHAVELLRRAVLDAPEPVTLVALAPLTNVALLLRSHPEVGPRLARVVVMGGAATGGNATAAAEFNVWHDPEAAEVVLGAGLPVTLYGLDVFYEVALTAAEADALAASGEPAAALAGRLVRHQVARLGGVSGTLGDAGAVAAALDPGGLRTERLPVRVELAGRWTRGQTVVDRRAPHDRAADPLGPPGPPVDVALQVDADRYRRLFLDAVTGVPSWAA</sequence>
<reference evidence="4 5" key="1">
    <citation type="submission" date="2018-09" db="EMBL/GenBank/DDBJ databases">
        <title>YIM 75000 draft genome.</title>
        <authorList>
            <person name="Tang S."/>
            <person name="Feng Y."/>
        </authorList>
    </citation>
    <scope>NUCLEOTIDE SEQUENCE [LARGE SCALE GENOMIC DNA]</scope>
    <source>
        <strain evidence="4 5">YIM 75000</strain>
    </source>
</reference>